<dbReference type="Proteomes" id="UP000541535">
    <property type="component" value="Unassembled WGS sequence"/>
</dbReference>
<dbReference type="InterPro" id="IPR013856">
    <property type="entry name" value="Peptidase_M4_domain"/>
</dbReference>
<feature type="domain" description="Peptidase M4 C-terminal" evidence="10">
    <location>
        <begin position="390"/>
        <end position="570"/>
    </location>
</feature>
<name>A0A7W5BB86_9BURK</name>
<evidence type="ECO:0000256" key="5">
    <source>
        <dbReference type="ARBA" id="ARBA00022833"/>
    </source>
</evidence>
<dbReference type="GO" id="GO:0004222">
    <property type="term" value="F:metalloendopeptidase activity"/>
    <property type="evidence" value="ECO:0007669"/>
    <property type="project" value="UniProtKB-UniRule"/>
</dbReference>
<keyword evidence="8" id="KW-0732">Signal</keyword>
<keyword evidence="3" id="KW-0479">Metal-binding</keyword>
<dbReference type="Pfam" id="PF02868">
    <property type="entry name" value="Peptidase_M4_C"/>
    <property type="match status" value="1"/>
</dbReference>
<evidence type="ECO:0000256" key="1">
    <source>
        <dbReference type="ARBA" id="ARBA00009388"/>
    </source>
</evidence>
<sequence>MGLRKTLIAAAVLVLAGQAAASSDHVMAEKAVFSPQENARLLSTLNGERSKHGLDADHGYAIIQQHPGVKGTAITRLNHTYKGVRIFESESVVVTDDGGNIVSETIDERRNAVAGKRLDVTPVLSSKEAIAGVVRTVAPAGEHLVKPTAELILFPLVKSARVAGAESKAEEDLNAVDLEDVVEGYQLAYLVQTRMDKADKPAFYNTIVSASDGAVLKQWDMMQSVAGTGKSLYSGTVPLETTLSGSTYKLLDTTRGTGGTYGGMAITNSNHTANAGSIYTNSTNIWGDGAAYIPGGSTTNANGQTAAVDAMWGLKNTYDMLKNVMGWLSLNGNNTATSIAVHTNTNYDNAYYMDSCKCMFIGDGGSMFKPLASVDVIAHEMGHGVTAATSNLTYSGESGGLNESASDINGEATEAYARAGGTGNVLPWPSANDWATGKEIAKNGQPLRWLWKPSKDGKSPDAWSSTLKNLNVHYSSGPNNRMFYFLAKGSNSSSSSEYYSKYLTKAPLAMTGIGLDKAYRIWFKALTTKFTASTNYANARLKVLQAAQELYGTNSAEAKAVQRAYAAINVGADIAE</sequence>
<evidence type="ECO:0000256" key="4">
    <source>
        <dbReference type="ARBA" id="ARBA00022801"/>
    </source>
</evidence>
<evidence type="ECO:0000256" key="3">
    <source>
        <dbReference type="ARBA" id="ARBA00022723"/>
    </source>
</evidence>
<evidence type="ECO:0000256" key="8">
    <source>
        <dbReference type="RuleBase" id="RU366073"/>
    </source>
</evidence>
<gene>
    <name evidence="11" type="ORF">FHS03_002989</name>
</gene>
<comment type="subcellular location">
    <subcellularLocation>
        <location evidence="8">Secreted</location>
    </subcellularLocation>
</comment>
<reference evidence="11 12" key="1">
    <citation type="submission" date="2020-08" db="EMBL/GenBank/DDBJ databases">
        <title>Genomic Encyclopedia of Type Strains, Phase III (KMG-III): the genomes of soil and plant-associated and newly described type strains.</title>
        <authorList>
            <person name="Whitman W."/>
        </authorList>
    </citation>
    <scope>NUCLEOTIDE SEQUENCE [LARGE SCALE GENOMIC DNA]</scope>
    <source>
        <strain evidence="11 12">CECT 8897</strain>
    </source>
</reference>
<dbReference type="PANTHER" id="PTHR33794:SF1">
    <property type="entry name" value="BACILLOLYSIN"/>
    <property type="match status" value="1"/>
</dbReference>
<comment type="cofactor">
    <cofactor evidence="8">
        <name>Zn(2+)</name>
        <dbReference type="ChEBI" id="CHEBI:29105"/>
    </cofactor>
</comment>
<comment type="function">
    <text evidence="8">Extracellular zinc metalloprotease.</text>
</comment>
<feature type="active site" evidence="7">
    <location>
        <position position="380"/>
    </location>
</feature>
<dbReference type="SUPFAM" id="SSF55486">
    <property type="entry name" value="Metalloproteases ('zincins'), catalytic domain"/>
    <property type="match status" value="1"/>
</dbReference>
<dbReference type="GO" id="GO:0006508">
    <property type="term" value="P:proteolysis"/>
    <property type="evidence" value="ECO:0007669"/>
    <property type="project" value="UniProtKB-KW"/>
</dbReference>
<comment type="caution">
    <text evidence="11">The sequence shown here is derived from an EMBL/GenBank/DDBJ whole genome shotgun (WGS) entry which is preliminary data.</text>
</comment>
<organism evidence="11 12">
    <name type="scientific">Pseudoduganella violacea</name>
    <dbReference type="NCBI Taxonomy" id="1715466"/>
    <lineage>
        <taxon>Bacteria</taxon>
        <taxon>Pseudomonadati</taxon>
        <taxon>Pseudomonadota</taxon>
        <taxon>Betaproteobacteria</taxon>
        <taxon>Burkholderiales</taxon>
        <taxon>Oxalobacteraceae</taxon>
        <taxon>Telluria group</taxon>
        <taxon>Pseudoduganella</taxon>
    </lineage>
</organism>
<dbReference type="Gene3D" id="3.10.170.10">
    <property type="match status" value="1"/>
</dbReference>
<evidence type="ECO:0000259" key="9">
    <source>
        <dbReference type="Pfam" id="PF01447"/>
    </source>
</evidence>
<feature type="signal peptide" evidence="8">
    <location>
        <begin position="1"/>
        <end position="21"/>
    </location>
</feature>
<dbReference type="InterPro" id="IPR001570">
    <property type="entry name" value="Peptidase_M4_C_domain"/>
</dbReference>
<dbReference type="EMBL" id="JACHXD010000007">
    <property type="protein sequence ID" value="MBB3119934.1"/>
    <property type="molecule type" value="Genomic_DNA"/>
</dbReference>
<evidence type="ECO:0000256" key="7">
    <source>
        <dbReference type="PIRSR" id="PIRSR623612-1"/>
    </source>
</evidence>
<dbReference type="EC" id="3.4.24.-" evidence="8"/>
<protein>
    <recommendedName>
        <fullName evidence="8">Neutral metalloproteinase</fullName>
        <ecNumber evidence="8">3.4.24.-</ecNumber>
    </recommendedName>
</protein>
<dbReference type="GO" id="GO:0005576">
    <property type="term" value="C:extracellular region"/>
    <property type="evidence" value="ECO:0007669"/>
    <property type="project" value="UniProtKB-SubCell"/>
</dbReference>
<dbReference type="RefSeq" id="WP_183441723.1">
    <property type="nucleotide sequence ID" value="NZ_JACHXD010000007.1"/>
</dbReference>
<comment type="similarity">
    <text evidence="1 8">Belongs to the peptidase M4 family.</text>
</comment>
<dbReference type="CDD" id="cd09597">
    <property type="entry name" value="M4_TLP"/>
    <property type="match status" value="1"/>
</dbReference>
<dbReference type="GO" id="GO:0046872">
    <property type="term" value="F:metal ion binding"/>
    <property type="evidence" value="ECO:0007669"/>
    <property type="project" value="UniProtKB-UniRule"/>
</dbReference>
<dbReference type="InterPro" id="IPR027268">
    <property type="entry name" value="Peptidase_M4/M1_CTD_sf"/>
</dbReference>
<feature type="active site" description="Proton donor" evidence="7">
    <location>
        <position position="473"/>
    </location>
</feature>
<keyword evidence="5 8" id="KW-0862">Zinc</keyword>
<evidence type="ECO:0000256" key="2">
    <source>
        <dbReference type="ARBA" id="ARBA00022670"/>
    </source>
</evidence>
<keyword evidence="4 8" id="KW-0378">Hydrolase</keyword>
<accession>A0A7W5BB86</accession>
<dbReference type="PRINTS" id="PR00730">
    <property type="entry name" value="THERMOLYSIN"/>
</dbReference>
<evidence type="ECO:0000313" key="12">
    <source>
        <dbReference type="Proteomes" id="UP000541535"/>
    </source>
</evidence>
<proteinExistence type="inferred from homology"/>
<dbReference type="Gene3D" id="1.10.390.10">
    <property type="entry name" value="Neutral Protease Domain 2"/>
    <property type="match status" value="1"/>
</dbReference>
<keyword evidence="12" id="KW-1185">Reference proteome</keyword>
<keyword evidence="6 8" id="KW-0482">Metalloprotease</keyword>
<feature type="domain" description="Peptidase M4" evidence="9">
    <location>
        <begin position="227"/>
        <end position="386"/>
    </location>
</feature>
<keyword evidence="2 8" id="KW-0645">Protease</keyword>
<evidence type="ECO:0000256" key="6">
    <source>
        <dbReference type="ARBA" id="ARBA00023049"/>
    </source>
</evidence>
<dbReference type="InterPro" id="IPR050728">
    <property type="entry name" value="Zinc_Metalloprotease_M4"/>
</dbReference>
<evidence type="ECO:0000259" key="10">
    <source>
        <dbReference type="Pfam" id="PF02868"/>
    </source>
</evidence>
<dbReference type="InterPro" id="IPR023612">
    <property type="entry name" value="Peptidase_M4"/>
</dbReference>
<feature type="chain" id="PRO_5031589130" description="Neutral metalloproteinase" evidence="8">
    <location>
        <begin position="22"/>
        <end position="576"/>
    </location>
</feature>
<dbReference type="PANTHER" id="PTHR33794">
    <property type="entry name" value="BACILLOLYSIN"/>
    <property type="match status" value="1"/>
</dbReference>
<evidence type="ECO:0000313" key="11">
    <source>
        <dbReference type="EMBL" id="MBB3119934.1"/>
    </source>
</evidence>
<dbReference type="AlphaFoldDB" id="A0A7W5BB86"/>
<dbReference type="Pfam" id="PF01447">
    <property type="entry name" value="Peptidase_M4"/>
    <property type="match status" value="1"/>
</dbReference>
<keyword evidence="8" id="KW-0964">Secreted</keyword>